<dbReference type="Proteomes" id="UP000427769">
    <property type="component" value="Chromosome"/>
</dbReference>
<dbReference type="InterPro" id="IPR015655">
    <property type="entry name" value="PP2C"/>
</dbReference>
<feature type="domain" description="PPM-type phosphatase" evidence="1">
    <location>
        <begin position="8"/>
        <end position="255"/>
    </location>
</feature>
<dbReference type="Gene3D" id="3.60.40.10">
    <property type="entry name" value="PPM-type phosphatase domain"/>
    <property type="match status" value="1"/>
</dbReference>
<dbReference type="InterPro" id="IPR001932">
    <property type="entry name" value="PPM-type_phosphatase-like_dom"/>
</dbReference>
<dbReference type="AlphaFoldDB" id="A0A5K7ZMT7"/>
<dbReference type="OrthoDB" id="5496340at2"/>
<protein>
    <submittedName>
        <fullName evidence="2">Serine/threonine phosphatase</fullName>
    </submittedName>
</protein>
<evidence type="ECO:0000313" key="3">
    <source>
        <dbReference type="Proteomes" id="UP000427769"/>
    </source>
</evidence>
<dbReference type="PANTHER" id="PTHR47992">
    <property type="entry name" value="PROTEIN PHOSPHATASE"/>
    <property type="match status" value="1"/>
</dbReference>
<evidence type="ECO:0000259" key="1">
    <source>
        <dbReference type="PROSITE" id="PS51746"/>
    </source>
</evidence>
<reference evidence="2 3" key="1">
    <citation type="submission" date="2019-11" db="EMBL/GenBank/DDBJ databases">
        <title>Comparative genomics of hydrocarbon-degrading Desulfosarcina strains.</title>
        <authorList>
            <person name="Watanabe M."/>
            <person name="Kojima H."/>
            <person name="Fukui M."/>
        </authorList>
    </citation>
    <scope>NUCLEOTIDE SEQUENCE [LARGE SCALE GENOMIC DNA]</scope>
    <source>
        <strain evidence="2 3">PP31</strain>
    </source>
</reference>
<dbReference type="PROSITE" id="PS51746">
    <property type="entry name" value="PPM_2"/>
    <property type="match status" value="1"/>
</dbReference>
<proteinExistence type="predicted"/>
<dbReference type="SMART" id="SM00331">
    <property type="entry name" value="PP2C_SIG"/>
    <property type="match status" value="1"/>
</dbReference>
<dbReference type="SUPFAM" id="SSF81606">
    <property type="entry name" value="PP2C-like"/>
    <property type="match status" value="1"/>
</dbReference>
<accession>A0A5K7ZMT7</accession>
<dbReference type="GO" id="GO:0004722">
    <property type="term" value="F:protein serine/threonine phosphatase activity"/>
    <property type="evidence" value="ECO:0007669"/>
    <property type="project" value="InterPro"/>
</dbReference>
<dbReference type="RefSeq" id="WP_155306164.1">
    <property type="nucleotide sequence ID" value="NZ_AP021875.1"/>
</dbReference>
<sequence length="255" mass="28315">MESHNKIKICAKTDIGLKRKNNEDTYLIVTNGQNVQDYGMLFAVADGMGGHAFGEVASKMVCEGLSEYYKKKQSPSLGLDFHQSRLHHLIRTIRFANNQILRASERNQIFEGMGTTLSVLVLIKGKALIAHVGDSRIYRLRQGHLEQLTVDHTMAQFLVEEGEITPEDAVKHPARHILTQVLGSNIDEVDTRIEKLQPGDLFLLCSDGMYDMLADDDMLKILIAPSNAQAVCDQLLESAIKNGGKDNVTVIVVKV</sequence>
<dbReference type="SMART" id="SM00332">
    <property type="entry name" value="PP2Cc"/>
    <property type="match status" value="1"/>
</dbReference>
<keyword evidence="3" id="KW-1185">Reference proteome</keyword>
<evidence type="ECO:0000313" key="2">
    <source>
        <dbReference type="EMBL" id="BBO77417.1"/>
    </source>
</evidence>
<name>A0A5K7ZMT7_9BACT</name>
<dbReference type="CDD" id="cd00143">
    <property type="entry name" value="PP2Cc"/>
    <property type="match status" value="1"/>
</dbReference>
<dbReference type="EMBL" id="AP021875">
    <property type="protein sequence ID" value="BBO77417.1"/>
    <property type="molecule type" value="Genomic_DNA"/>
</dbReference>
<dbReference type="NCBIfam" id="NF033484">
    <property type="entry name" value="Stp1_PP2C_phos"/>
    <property type="match status" value="1"/>
</dbReference>
<organism evidence="2 3">
    <name type="scientific">Desulfosarcina widdelii</name>
    <dbReference type="NCBI Taxonomy" id="947919"/>
    <lineage>
        <taxon>Bacteria</taxon>
        <taxon>Pseudomonadati</taxon>
        <taxon>Thermodesulfobacteriota</taxon>
        <taxon>Desulfobacteria</taxon>
        <taxon>Desulfobacterales</taxon>
        <taxon>Desulfosarcinaceae</taxon>
        <taxon>Desulfosarcina</taxon>
    </lineage>
</organism>
<gene>
    <name evidence="2" type="ORF">DSCW_48340</name>
</gene>
<dbReference type="InterPro" id="IPR036457">
    <property type="entry name" value="PPM-type-like_dom_sf"/>
</dbReference>
<dbReference type="Pfam" id="PF13672">
    <property type="entry name" value="PP2C_2"/>
    <property type="match status" value="1"/>
</dbReference>
<dbReference type="KEGG" id="dwd:DSCW_48340"/>